<proteinExistence type="inferred from homology"/>
<dbReference type="Proteomes" id="UP000009375">
    <property type="component" value="Unassembled WGS sequence"/>
</dbReference>
<accession>D2EFE0</accession>
<evidence type="ECO:0000259" key="7">
    <source>
        <dbReference type="Pfam" id="PF00107"/>
    </source>
</evidence>
<comment type="similarity">
    <text evidence="2 6">Belongs to the zinc-containing alcohol dehydrogenase family.</text>
</comment>
<dbReference type="PANTHER" id="PTHR42940">
    <property type="entry name" value="ALCOHOL DEHYDROGENASE 1-RELATED"/>
    <property type="match status" value="1"/>
</dbReference>
<evidence type="ECO:0000256" key="6">
    <source>
        <dbReference type="RuleBase" id="RU361277"/>
    </source>
</evidence>
<dbReference type="InterPro" id="IPR036291">
    <property type="entry name" value="NAD(P)-bd_dom_sf"/>
</dbReference>
<dbReference type="CDD" id="cd08298">
    <property type="entry name" value="CAD2"/>
    <property type="match status" value="1"/>
</dbReference>
<evidence type="ECO:0000256" key="2">
    <source>
        <dbReference type="ARBA" id="ARBA00008072"/>
    </source>
</evidence>
<dbReference type="GO" id="GO:0008270">
    <property type="term" value="F:zinc ion binding"/>
    <property type="evidence" value="ECO:0007669"/>
    <property type="project" value="InterPro"/>
</dbReference>
<dbReference type="InterPro" id="IPR002328">
    <property type="entry name" value="ADH_Zn_CS"/>
</dbReference>
<dbReference type="Gene3D" id="3.40.50.720">
    <property type="entry name" value="NAD(P)-binding Rossmann-like Domain"/>
    <property type="match status" value="1"/>
</dbReference>
<keyword evidence="3 6" id="KW-0479">Metal-binding</keyword>
<dbReference type="SUPFAM" id="SSF50129">
    <property type="entry name" value="GroES-like"/>
    <property type="match status" value="1"/>
</dbReference>
<evidence type="ECO:0000256" key="1">
    <source>
        <dbReference type="ARBA" id="ARBA00001947"/>
    </source>
</evidence>
<dbReference type="InterPro" id="IPR013149">
    <property type="entry name" value="ADH-like_C"/>
</dbReference>
<evidence type="ECO:0000259" key="8">
    <source>
        <dbReference type="Pfam" id="PF08240"/>
    </source>
</evidence>
<gene>
    <name evidence="9" type="ORF">BJBARM4_0458</name>
</gene>
<dbReference type="AlphaFoldDB" id="D2EFE0"/>
<dbReference type="InterPro" id="IPR011032">
    <property type="entry name" value="GroES-like_sf"/>
</dbReference>
<evidence type="ECO:0000256" key="3">
    <source>
        <dbReference type="ARBA" id="ARBA00022723"/>
    </source>
</evidence>
<dbReference type="EMBL" id="GG730045">
    <property type="protein sequence ID" value="EEZ92945.1"/>
    <property type="molecule type" value="Genomic_DNA"/>
</dbReference>
<evidence type="ECO:0000256" key="4">
    <source>
        <dbReference type="ARBA" id="ARBA00022833"/>
    </source>
</evidence>
<dbReference type="PROSITE" id="PS00059">
    <property type="entry name" value="ADH_ZINC"/>
    <property type="match status" value="1"/>
</dbReference>
<dbReference type="Gene3D" id="3.90.180.10">
    <property type="entry name" value="Medium-chain alcohol dehydrogenases, catalytic domain"/>
    <property type="match status" value="1"/>
</dbReference>
<organism evidence="9 10">
    <name type="scientific">Candidatus Parvarchaeum acidiphilum ARMAN-4</name>
    <dbReference type="NCBI Taxonomy" id="662760"/>
    <lineage>
        <taxon>Archaea</taxon>
        <taxon>Candidatus Parvarchaeota</taxon>
        <taxon>Candidatus Parvarchaeum</taxon>
    </lineage>
</organism>
<evidence type="ECO:0000256" key="5">
    <source>
        <dbReference type="ARBA" id="ARBA00023002"/>
    </source>
</evidence>
<evidence type="ECO:0000313" key="10">
    <source>
        <dbReference type="Proteomes" id="UP000009375"/>
    </source>
</evidence>
<dbReference type="GO" id="GO:0004022">
    <property type="term" value="F:alcohol dehydrogenase (NAD+) activity"/>
    <property type="evidence" value="ECO:0007669"/>
    <property type="project" value="TreeGrafter"/>
</dbReference>
<keyword evidence="5" id="KW-0560">Oxidoreductase</keyword>
<reference evidence="9 10" key="1">
    <citation type="journal article" date="2010" name="Proc. Natl. Acad. Sci. U.S.A.">
        <title>Enigmatic, ultrasmall, uncultivated Archaea.</title>
        <authorList>
            <person name="Baker B.J."/>
            <person name="Comolli L.R."/>
            <person name="Dick G.J."/>
            <person name="Hauser L.J."/>
            <person name="Hyatt D."/>
            <person name="Dill B.D."/>
            <person name="Land M.L."/>
            <person name="Verberkmoes N.C."/>
            <person name="Hettich R.L."/>
            <person name="Banfield J.F."/>
        </authorList>
    </citation>
    <scope>NUCLEOTIDE SEQUENCE [LARGE SCALE GENOMIC DNA]</scope>
</reference>
<evidence type="ECO:0000313" key="9">
    <source>
        <dbReference type="EMBL" id="EEZ92945.1"/>
    </source>
</evidence>
<dbReference type="InterPro" id="IPR014187">
    <property type="entry name" value="ADH_Zn_typ-2"/>
</dbReference>
<dbReference type="InterPro" id="IPR013154">
    <property type="entry name" value="ADH-like_N"/>
</dbReference>
<sequence length="339" mass="37374">MKTKAAFIEKPEKIEENPLKIKEFELPELRENEVLIKVNACGVCRTDLHVVEGELGEIKNIVPGHEVVGTIEKVGKEVSAQKIGKKVGVAWLYSSCGSCEYCLSGRENLCQNKQFTGFSRNGGYSEYIIADNRFIFDLPKGLKDEEIAPLLCSGAIGYRSFKLTNSSPGSTIAMFGFGGSAHLTLQLAKKLGHKVIIISRNENHLKLASELGADFTFSPKNGDVYENLKDKDIEDAIIFAPSATPIMNALKVIKPGGRVVVAGIHIDGEIKIDYDSQLFHEKTLLSVESYTREDMLEYLKLATNLGIKPVYADIKLEDVNSALTELKNSEVMGVKVIKF</sequence>
<feature type="domain" description="Alcohol dehydrogenase-like C-terminal" evidence="7">
    <location>
        <begin position="182"/>
        <end position="302"/>
    </location>
</feature>
<feature type="domain" description="Alcohol dehydrogenase-like N-terminal" evidence="8">
    <location>
        <begin position="31"/>
        <end position="140"/>
    </location>
</feature>
<protein>
    <submittedName>
        <fullName evidence="9">Zinc-binding alcohol dehydrogenase family protein</fullName>
    </submittedName>
</protein>
<dbReference type="SUPFAM" id="SSF51735">
    <property type="entry name" value="NAD(P)-binding Rossmann-fold domains"/>
    <property type="match status" value="1"/>
</dbReference>
<dbReference type="Pfam" id="PF00107">
    <property type="entry name" value="ADH_zinc_N"/>
    <property type="match status" value="1"/>
</dbReference>
<keyword evidence="4 6" id="KW-0862">Zinc</keyword>
<dbReference type="PANTHER" id="PTHR42940:SF8">
    <property type="entry name" value="VACUOLAR PROTEIN SORTING-ASSOCIATED PROTEIN 11"/>
    <property type="match status" value="1"/>
</dbReference>
<comment type="cofactor">
    <cofactor evidence="1 6">
        <name>Zn(2+)</name>
        <dbReference type="ChEBI" id="CHEBI:29105"/>
    </cofactor>
</comment>
<dbReference type="GO" id="GO:0005737">
    <property type="term" value="C:cytoplasm"/>
    <property type="evidence" value="ECO:0007669"/>
    <property type="project" value="TreeGrafter"/>
</dbReference>
<dbReference type="Pfam" id="PF08240">
    <property type="entry name" value="ADH_N"/>
    <property type="match status" value="1"/>
</dbReference>
<name>D2EFE0_PARA4</name>